<feature type="compositionally biased region" description="Low complexity" evidence="1">
    <location>
        <begin position="567"/>
        <end position="584"/>
    </location>
</feature>
<feature type="compositionally biased region" description="Acidic residues" evidence="1">
    <location>
        <begin position="484"/>
        <end position="500"/>
    </location>
</feature>
<sequence length="599" mass="68257">MKFTSSIIKLLSWSTWTTDNYNSNTKKTPVLQVAKEMTGNNNNNNDKDVPVAEEVPTFQLDELDKDVVQTAALLHTDETNPDVEFQQHGRFLGAYDLSLVPSDQHGHYGYDNNQHRPKGCRIQPSQSANARWKTHYGQDTERSNGNRLSFAPVNTVVGYSSDKSEQEENSSVYRDMKKHVPQATIEFWQEAQQQFISVGTQTPHERVLDLIQLIQEYGYQQVAKWITNNKWFQSDKAYLRQAKLYIQIDAVHRDLEGLVKFIKAKKGNDKQVSHWFMVNKKNTYMFELAMCHLHLGGIQRNADDKICTLNTREQIANRRFVYRKVKDVCMEDAAPVVVEQQPTTTTKEVEAIEKVSTVDDNKMASDATTTCEAAVVPTCTVVVPYIQKWHVKHFKISVHGQQPFVLEMRMMNGVLLGVAPNDILAALMKDGGDLVKEFMRRHNTLRLEAGAASDDTDYEFVTGQMVEVVDDEEPLLVEEQQQVDADEPLVDNRVDEEDNADTAQSTLRRSKRRMAAIASQRIAEQMKPRRVAEQPRNNTRRRAVAKKSTKPKAQGKKTKAKSKKKTTIPVTDTQQQTTVQTTTTLSGRQVRKPDRYIPV</sequence>
<feature type="region of interest" description="Disordered" evidence="1">
    <location>
        <begin position="523"/>
        <end position="599"/>
    </location>
</feature>
<accession>A0A9N8DT03</accession>
<keyword evidence="3" id="KW-1185">Reference proteome</keyword>
<protein>
    <submittedName>
        <fullName evidence="2">Uncharacterized protein</fullName>
    </submittedName>
</protein>
<evidence type="ECO:0000313" key="2">
    <source>
        <dbReference type="EMBL" id="CAB9506444.1"/>
    </source>
</evidence>
<dbReference type="Proteomes" id="UP001153069">
    <property type="component" value="Unassembled WGS sequence"/>
</dbReference>
<comment type="caution">
    <text evidence="2">The sequence shown here is derived from an EMBL/GenBank/DDBJ whole genome shotgun (WGS) entry which is preliminary data.</text>
</comment>
<reference evidence="2" key="1">
    <citation type="submission" date="2020-06" db="EMBL/GenBank/DDBJ databases">
        <authorList>
            <consortium name="Plant Systems Biology data submission"/>
        </authorList>
    </citation>
    <scope>NUCLEOTIDE SEQUENCE</scope>
    <source>
        <strain evidence="2">D6</strain>
    </source>
</reference>
<feature type="region of interest" description="Disordered" evidence="1">
    <location>
        <begin position="479"/>
        <end position="511"/>
    </location>
</feature>
<name>A0A9N8DT03_9STRA</name>
<evidence type="ECO:0000313" key="3">
    <source>
        <dbReference type="Proteomes" id="UP001153069"/>
    </source>
</evidence>
<dbReference type="AlphaFoldDB" id="A0A9N8DT03"/>
<proteinExistence type="predicted"/>
<evidence type="ECO:0000256" key="1">
    <source>
        <dbReference type="SAM" id="MobiDB-lite"/>
    </source>
</evidence>
<dbReference type="EMBL" id="CAICTM010000266">
    <property type="protein sequence ID" value="CAB9506444.1"/>
    <property type="molecule type" value="Genomic_DNA"/>
</dbReference>
<feature type="compositionally biased region" description="Basic and acidic residues" evidence="1">
    <location>
        <begin position="524"/>
        <end position="533"/>
    </location>
</feature>
<organism evidence="2 3">
    <name type="scientific">Seminavis robusta</name>
    <dbReference type="NCBI Taxonomy" id="568900"/>
    <lineage>
        <taxon>Eukaryota</taxon>
        <taxon>Sar</taxon>
        <taxon>Stramenopiles</taxon>
        <taxon>Ochrophyta</taxon>
        <taxon>Bacillariophyta</taxon>
        <taxon>Bacillariophyceae</taxon>
        <taxon>Bacillariophycidae</taxon>
        <taxon>Naviculales</taxon>
        <taxon>Naviculaceae</taxon>
        <taxon>Seminavis</taxon>
    </lineage>
</organism>
<gene>
    <name evidence="2" type="ORF">SEMRO_267_G103371.1</name>
</gene>
<feature type="compositionally biased region" description="Basic residues" evidence="1">
    <location>
        <begin position="538"/>
        <end position="566"/>
    </location>
</feature>